<sequence>MTVRSLTTTRRVILLLGDQGCSFGLRRHFAGIGSLQTVYSVFSSYREPAVVDRSVERIEYDDRL</sequence>
<reference evidence="1 2" key="1">
    <citation type="journal article" date="2014" name="PLoS Genet.">
        <title>Phylogenetically driven sequencing of extremely halophilic archaea reveals strategies for static and dynamic osmo-response.</title>
        <authorList>
            <person name="Becker E.A."/>
            <person name="Seitzer P.M."/>
            <person name="Tritt A."/>
            <person name="Larsen D."/>
            <person name="Krusor M."/>
            <person name="Yao A.I."/>
            <person name="Wu D."/>
            <person name="Madern D."/>
            <person name="Eisen J.A."/>
            <person name="Darling A.E."/>
            <person name="Facciotti M.T."/>
        </authorList>
    </citation>
    <scope>NUCLEOTIDE SEQUENCE [LARGE SCALE GENOMIC DNA]</scope>
    <source>
        <strain evidence="1 2">JCM 13891</strain>
    </source>
</reference>
<evidence type="ECO:0000313" key="1">
    <source>
        <dbReference type="EMBL" id="ELZ16838.1"/>
    </source>
</evidence>
<gene>
    <name evidence="1" type="ORF">C477_14543</name>
</gene>
<dbReference type="AlphaFoldDB" id="M0C2E0"/>
<accession>M0C2E0</accession>
<dbReference type="EMBL" id="AOIS01000047">
    <property type="protein sequence ID" value="ELZ16838.1"/>
    <property type="molecule type" value="Genomic_DNA"/>
</dbReference>
<dbReference type="Proteomes" id="UP000011657">
    <property type="component" value="Unassembled WGS sequence"/>
</dbReference>
<dbReference type="PATRIC" id="fig|1227488.3.peg.2893"/>
<evidence type="ECO:0000313" key="2">
    <source>
        <dbReference type="Proteomes" id="UP000011657"/>
    </source>
</evidence>
<name>M0C2E0_9EURY</name>
<proteinExistence type="predicted"/>
<organism evidence="1 2">
    <name type="scientific">Haloterrigena salina JCM 13891</name>
    <dbReference type="NCBI Taxonomy" id="1227488"/>
    <lineage>
        <taxon>Archaea</taxon>
        <taxon>Methanobacteriati</taxon>
        <taxon>Methanobacteriota</taxon>
        <taxon>Stenosarchaea group</taxon>
        <taxon>Halobacteria</taxon>
        <taxon>Halobacteriales</taxon>
        <taxon>Natrialbaceae</taxon>
        <taxon>Haloterrigena</taxon>
    </lineage>
</organism>
<keyword evidence="2" id="KW-1185">Reference proteome</keyword>
<comment type="caution">
    <text evidence="1">The sequence shown here is derived from an EMBL/GenBank/DDBJ whole genome shotgun (WGS) entry which is preliminary data.</text>
</comment>
<protein>
    <submittedName>
        <fullName evidence="1">Uncharacterized protein</fullName>
    </submittedName>
</protein>